<dbReference type="CDD" id="cd01367">
    <property type="entry name" value="KISc_KIF2_like"/>
    <property type="match status" value="1"/>
</dbReference>
<evidence type="ECO:0000256" key="3">
    <source>
        <dbReference type="ARBA" id="ARBA00022840"/>
    </source>
</evidence>
<accession>A0A9K3KRY7</accession>
<evidence type="ECO:0000313" key="10">
    <source>
        <dbReference type="EMBL" id="KAG7348436.1"/>
    </source>
</evidence>
<dbReference type="Proteomes" id="UP000693970">
    <property type="component" value="Unassembled WGS sequence"/>
</dbReference>
<evidence type="ECO:0000256" key="1">
    <source>
        <dbReference type="ARBA" id="ARBA00022701"/>
    </source>
</evidence>
<reference evidence="10" key="1">
    <citation type="journal article" date="2021" name="Sci. Rep.">
        <title>Diploid genomic architecture of Nitzschia inconspicua, an elite biomass production diatom.</title>
        <authorList>
            <person name="Oliver A."/>
            <person name="Podell S."/>
            <person name="Pinowska A."/>
            <person name="Traller J.C."/>
            <person name="Smith S.R."/>
            <person name="McClure R."/>
            <person name="Beliaev A."/>
            <person name="Bohutskyi P."/>
            <person name="Hill E.A."/>
            <person name="Rabines A."/>
            <person name="Zheng H."/>
            <person name="Allen L.Z."/>
            <person name="Kuo A."/>
            <person name="Grigoriev I.V."/>
            <person name="Allen A.E."/>
            <person name="Hazlebeck D."/>
            <person name="Allen E.E."/>
        </authorList>
    </citation>
    <scope>NUCLEOTIDE SEQUENCE</scope>
    <source>
        <strain evidence="10">Hildebrandi</strain>
    </source>
</reference>
<proteinExistence type="inferred from homology"/>
<dbReference type="FunFam" id="3.40.850.10:FF:000012">
    <property type="entry name" value="Kinesin-like protein"/>
    <property type="match status" value="1"/>
</dbReference>
<dbReference type="PROSITE" id="PS50067">
    <property type="entry name" value="KINESIN_MOTOR_2"/>
    <property type="match status" value="1"/>
</dbReference>
<dbReference type="PANTHER" id="PTHR47971">
    <property type="entry name" value="KINESIN-RELATED PROTEIN 6"/>
    <property type="match status" value="1"/>
</dbReference>
<keyword evidence="4 6" id="KW-0505">Motor protein</keyword>
<dbReference type="GO" id="GO:0003777">
    <property type="term" value="F:microtubule motor activity"/>
    <property type="evidence" value="ECO:0007669"/>
    <property type="project" value="InterPro"/>
</dbReference>
<feature type="domain" description="Kinesin motor" evidence="9">
    <location>
        <begin position="104"/>
        <end position="421"/>
    </location>
</feature>
<dbReference type="GO" id="GO:0005524">
    <property type="term" value="F:ATP binding"/>
    <property type="evidence" value="ECO:0007669"/>
    <property type="project" value="UniProtKB-UniRule"/>
</dbReference>
<feature type="compositionally biased region" description="Polar residues" evidence="8">
    <location>
        <begin position="1"/>
        <end position="11"/>
    </location>
</feature>
<keyword evidence="2 6" id="KW-0547">Nucleotide-binding</keyword>
<evidence type="ECO:0000259" key="9">
    <source>
        <dbReference type="PROSITE" id="PS50067"/>
    </source>
</evidence>
<dbReference type="PROSITE" id="PS00411">
    <property type="entry name" value="KINESIN_MOTOR_1"/>
    <property type="match status" value="1"/>
</dbReference>
<evidence type="ECO:0000256" key="2">
    <source>
        <dbReference type="ARBA" id="ARBA00022741"/>
    </source>
</evidence>
<gene>
    <name evidence="10" type="ORF">IV203_017141</name>
</gene>
<feature type="binding site" evidence="6">
    <location>
        <begin position="195"/>
        <end position="202"/>
    </location>
    <ligand>
        <name>ATP</name>
        <dbReference type="ChEBI" id="CHEBI:30616"/>
    </ligand>
</feature>
<evidence type="ECO:0000256" key="6">
    <source>
        <dbReference type="PROSITE-ProRule" id="PRU00283"/>
    </source>
</evidence>
<comment type="caution">
    <text evidence="10">The sequence shown here is derived from an EMBL/GenBank/DDBJ whole genome shotgun (WGS) entry which is preliminary data.</text>
</comment>
<feature type="region of interest" description="Disordered" evidence="8">
    <location>
        <begin position="487"/>
        <end position="519"/>
    </location>
</feature>
<organism evidence="10 11">
    <name type="scientific">Nitzschia inconspicua</name>
    <dbReference type="NCBI Taxonomy" id="303405"/>
    <lineage>
        <taxon>Eukaryota</taxon>
        <taxon>Sar</taxon>
        <taxon>Stramenopiles</taxon>
        <taxon>Ochrophyta</taxon>
        <taxon>Bacillariophyta</taxon>
        <taxon>Bacillariophyceae</taxon>
        <taxon>Bacillariophycidae</taxon>
        <taxon>Bacillariales</taxon>
        <taxon>Bacillariaceae</taxon>
        <taxon>Nitzschia</taxon>
    </lineage>
</organism>
<dbReference type="GO" id="GO:0005874">
    <property type="term" value="C:microtubule"/>
    <property type="evidence" value="ECO:0007669"/>
    <property type="project" value="UniProtKB-KW"/>
</dbReference>
<dbReference type="GO" id="GO:0007019">
    <property type="term" value="P:microtubule depolymerization"/>
    <property type="evidence" value="ECO:0007669"/>
    <property type="project" value="TreeGrafter"/>
</dbReference>
<evidence type="ECO:0000256" key="7">
    <source>
        <dbReference type="RuleBase" id="RU000394"/>
    </source>
</evidence>
<dbReference type="EMBL" id="JAGRRH010000020">
    <property type="protein sequence ID" value="KAG7348436.1"/>
    <property type="molecule type" value="Genomic_DNA"/>
</dbReference>
<dbReference type="Pfam" id="PF00225">
    <property type="entry name" value="Kinesin"/>
    <property type="match status" value="1"/>
</dbReference>
<dbReference type="AlphaFoldDB" id="A0A9K3KRY7"/>
<dbReference type="PANTHER" id="PTHR47971:SF20">
    <property type="entry name" value="KINESIN-LIKE PROTEIN KIF24"/>
    <property type="match status" value="1"/>
</dbReference>
<comment type="similarity">
    <text evidence="5">Belongs to the TRAFAC class myosin-kinesin ATPase superfamily. Kinesin family. KIN-13 subfamily.</text>
</comment>
<feature type="compositionally biased region" description="Polar residues" evidence="8">
    <location>
        <begin position="438"/>
        <end position="447"/>
    </location>
</feature>
<evidence type="ECO:0000256" key="8">
    <source>
        <dbReference type="SAM" id="MobiDB-lite"/>
    </source>
</evidence>
<dbReference type="GO" id="GO:0008017">
    <property type="term" value="F:microtubule binding"/>
    <property type="evidence" value="ECO:0007669"/>
    <property type="project" value="InterPro"/>
</dbReference>
<feature type="region of interest" description="Disordered" evidence="8">
    <location>
        <begin position="415"/>
        <end position="447"/>
    </location>
</feature>
<dbReference type="GO" id="GO:0007018">
    <property type="term" value="P:microtubule-based movement"/>
    <property type="evidence" value="ECO:0007669"/>
    <property type="project" value="InterPro"/>
</dbReference>
<evidence type="ECO:0000256" key="5">
    <source>
        <dbReference type="ARBA" id="ARBA00061030"/>
    </source>
</evidence>
<dbReference type="SMART" id="SM00129">
    <property type="entry name" value="KISc"/>
    <property type="match status" value="1"/>
</dbReference>
<name>A0A9K3KRY7_9STRA</name>
<reference evidence="10" key="2">
    <citation type="submission" date="2021-04" db="EMBL/GenBank/DDBJ databases">
        <authorList>
            <person name="Podell S."/>
        </authorList>
    </citation>
    <scope>NUCLEOTIDE SEQUENCE</scope>
    <source>
        <strain evidence="10">Hildebrandi</strain>
    </source>
</reference>
<sequence>MNPNVSSSSTNNRRKTISVSGPAKYDQTRKRIERMEEERNERRRETEQKKAARKVEQAKLLAAGNPGDVDFIGMVQEWRDEQAKMHNNHKQPHYGPGSTDNHGNIIVAVRKRPMSNKEIQKKDHDSISCFHPKIWVHSAKYKVDGITKYLTHSGFQFDHAFGEDSTTDEIYMATTMPLLDHVVSTQGRATCFCYGMTGSGKTYTMSAIQQILAHDLYEELREQGIQVEVTLAFFELYGGFVQDLLHDRKRCKLLEDGKGEVNITGLQEVPARSAEDFLRIVSAGHSQRTTHTTEANDSSSRSHAICQVFLRDPSNGDLKGKLTLVDLAGSERGSDTKSHNSLRRAESAEINTSLLSLKECIRALGQKNAHVPYRGSKLTLILKDCFSPDSKTTMIATVSPGASATDHSLNTLRYADRIKEQRISSSSNKRSTRGPASRTCTSSGPSRQRISRILSALEWNPNSSENQFDIQKATRVEEDADEKYIAESVSTLSGEISDLDDDEGTDRPIKETKPTEREESEALRAARELFDVEEELRDEHFACLQDMAEMLQEEFKMIQDMEAMAQASDDAMDNYAIKLAEYLDRKELLIRSVQAKFDIVKHHREMNQSFTRDMEAFVQT</sequence>
<evidence type="ECO:0000313" key="11">
    <source>
        <dbReference type="Proteomes" id="UP000693970"/>
    </source>
</evidence>
<dbReference type="OrthoDB" id="3176171at2759"/>
<keyword evidence="3 6" id="KW-0067">ATP-binding</keyword>
<dbReference type="InterPro" id="IPR001752">
    <property type="entry name" value="Kinesin_motor_dom"/>
</dbReference>
<feature type="compositionally biased region" description="Basic and acidic residues" evidence="8">
    <location>
        <begin position="505"/>
        <end position="519"/>
    </location>
</feature>
<dbReference type="InterPro" id="IPR027640">
    <property type="entry name" value="Kinesin-like_fam"/>
</dbReference>
<feature type="compositionally biased region" description="Basic and acidic residues" evidence="8">
    <location>
        <begin position="26"/>
        <end position="53"/>
    </location>
</feature>
<keyword evidence="1 7" id="KW-0493">Microtubule</keyword>
<keyword evidence="11" id="KW-1185">Reference proteome</keyword>
<protein>
    <recommendedName>
        <fullName evidence="7">Kinesin-like protein</fullName>
    </recommendedName>
</protein>
<dbReference type="InterPro" id="IPR019821">
    <property type="entry name" value="Kinesin_motor_CS"/>
</dbReference>
<evidence type="ECO:0000256" key="4">
    <source>
        <dbReference type="ARBA" id="ARBA00023175"/>
    </source>
</evidence>
<feature type="region of interest" description="Disordered" evidence="8">
    <location>
        <begin position="1"/>
        <end position="53"/>
    </location>
</feature>